<dbReference type="EMBL" id="CP019454">
    <property type="protein sequence ID" value="AUW93888.1"/>
    <property type="molecule type" value="Genomic_DNA"/>
</dbReference>
<reference evidence="2 3" key="1">
    <citation type="journal article" date="2019" name="Sci. Rep.">
        <title>Sulfobacillus thermotolerans: new insights into resistance and metabolic capacities of acidophilic chemolithotrophs.</title>
        <authorList>
            <person name="Panyushkina A.E."/>
            <person name="Babenko V.V."/>
            <person name="Nikitina A.S."/>
            <person name="Selezneva O.V."/>
            <person name="Tsaplina I.A."/>
            <person name="Letarova M.A."/>
            <person name="Kostryukova E.S."/>
            <person name="Letarov A.V."/>
        </authorList>
    </citation>
    <scope>NUCLEOTIDE SEQUENCE [LARGE SCALE GENOMIC DNA]</scope>
    <source>
        <strain evidence="2 3">Kr1</strain>
    </source>
</reference>
<sequence length="135" mass="15121">MQGNCQKQFITILTPENQKQRLIIQYAYSWTVADDLYQRLTQYGYGNLYGTAPGTDVNSSSGIYKGDVLFFNWGQGLGISHAAIQTGYGTDPDSGFVGNYVDEHTNNRYHAFWSLYPYNSQASTTTIYLVTIDAS</sequence>
<dbReference type="Pfam" id="PF12671">
    <property type="entry name" value="Amidase_6"/>
    <property type="match status" value="1"/>
</dbReference>
<gene>
    <name evidence="2" type="ORF">BXT84_07970</name>
</gene>
<accession>A0ABN5H2Z4</accession>
<evidence type="ECO:0000259" key="1">
    <source>
        <dbReference type="Pfam" id="PF12671"/>
    </source>
</evidence>
<proteinExistence type="predicted"/>
<evidence type="ECO:0000313" key="2">
    <source>
        <dbReference type="EMBL" id="AUW93888.1"/>
    </source>
</evidence>
<evidence type="ECO:0000313" key="3">
    <source>
        <dbReference type="Proteomes" id="UP000325292"/>
    </source>
</evidence>
<organism evidence="2 3">
    <name type="scientific">Sulfobacillus thermotolerans</name>
    <dbReference type="NCBI Taxonomy" id="338644"/>
    <lineage>
        <taxon>Bacteria</taxon>
        <taxon>Bacillati</taxon>
        <taxon>Bacillota</taxon>
        <taxon>Clostridia</taxon>
        <taxon>Eubacteriales</taxon>
        <taxon>Clostridiales Family XVII. Incertae Sedis</taxon>
        <taxon>Sulfobacillus</taxon>
    </lineage>
</organism>
<keyword evidence="3" id="KW-1185">Reference proteome</keyword>
<dbReference type="Proteomes" id="UP000325292">
    <property type="component" value="Chromosome"/>
</dbReference>
<feature type="domain" description="Putative amidase" evidence="1">
    <location>
        <begin position="28"/>
        <end position="125"/>
    </location>
</feature>
<protein>
    <recommendedName>
        <fullName evidence="1">Putative amidase domain-containing protein</fullName>
    </recommendedName>
</protein>
<dbReference type="InterPro" id="IPR024301">
    <property type="entry name" value="Amidase_6"/>
</dbReference>
<name>A0ABN5H2Z4_9FIRM</name>